<protein>
    <recommendedName>
        <fullName evidence="1">Gene product 88 domain-containing protein</fullName>
    </recommendedName>
</protein>
<gene>
    <name evidence="2" type="ORF">P409_00650</name>
</gene>
<evidence type="ECO:0000313" key="3">
    <source>
        <dbReference type="Proteomes" id="UP000029995"/>
    </source>
</evidence>
<name>A0A0A0DDK0_9PROT</name>
<dbReference type="EMBL" id="JANX01000001">
    <property type="protein sequence ID" value="KGM36189.1"/>
    <property type="molecule type" value="Genomic_DNA"/>
</dbReference>
<comment type="caution">
    <text evidence="2">The sequence shown here is derived from an EMBL/GenBank/DDBJ whole genome shotgun (WGS) entry which is preliminary data.</text>
</comment>
<proteinExistence type="predicted"/>
<accession>A0A0A0DDK0</accession>
<dbReference type="Pfam" id="PF17338">
    <property type="entry name" value="GP88"/>
    <property type="match status" value="1"/>
</dbReference>
<dbReference type="InterPro" id="IPR020290">
    <property type="entry name" value="Gp88"/>
</dbReference>
<sequence>MWALDRPRFDITNPDGTVTRGSCTKVATSFCKATCYNNKLEKVFTRIRKRDVKNETFWQQLTGATFRAILKRKRRVVARFRGMTRGENFSSHEDVWRWSDILKENPDTLFWLPTRAWWDPEKQRLNLWQILEIEAAVMSLPNARVQASVDPSNIAGWAAIEARGWGVMFYGDDNPNLRSPSGLKAFHCPKTFRHLKGHCGICRAGCFDKDLASKRFVHLKQH</sequence>
<dbReference type="AlphaFoldDB" id="A0A0A0DDK0"/>
<evidence type="ECO:0000313" key="2">
    <source>
        <dbReference type="EMBL" id="KGM36189.1"/>
    </source>
</evidence>
<evidence type="ECO:0000259" key="1">
    <source>
        <dbReference type="Pfam" id="PF17338"/>
    </source>
</evidence>
<organism evidence="2 3">
    <name type="scientific">Inquilinus limosus MP06</name>
    <dbReference type="NCBI Taxonomy" id="1398085"/>
    <lineage>
        <taxon>Bacteria</taxon>
        <taxon>Pseudomonadati</taxon>
        <taxon>Pseudomonadota</taxon>
        <taxon>Alphaproteobacteria</taxon>
        <taxon>Rhodospirillales</taxon>
        <taxon>Rhodospirillaceae</taxon>
        <taxon>Inquilinus</taxon>
    </lineage>
</organism>
<feature type="domain" description="Gene product 88" evidence="1">
    <location>
        <begin position="13"/>
        <end position="196"/>
    </location>
</feature>
<reference evidence="2 3" key="1">
    <citation type="submission" date="2014-01" db="EMBL/GenBank/DDBJ databases">
        <title>Genome sequence determination for a cystic fibrosis isolate, Inquilinus limosus.</title>
        <authorList>
            <person name="Pino M."/>
            <person name="Di Conza J."/>
            <person name="Gutkind G."/>
        </authorList>
    </citation>
    <scope>NUCLEOTIDE SEQUENCE [LARGE SCALE GENOMIC DNA]</scope>
    <source>
        <strain evidence="2 3">MP06</strain>
    </source>
</reference>
<dbReference type="Proteomes" id="UP000029995">
    <property type="component" value="Unassembled WGS sequence"/>
</dbReference>